<keyword evidence="8" id="KW-1185">Reference proteome</keyword>
<feature type="transmembrane region" description="Helical" evidence="5">
    <location>
        <begin position="127"/>
        <end position="147"/>
    </location>
</feature>
<dbReference type="PANTHER" id="PTHR22911:SF6">
    <property type="entry name" value="SOLUTE CARRIER FAMILY 35 MEMBER G1"/>
    <property type="match status" value="1"/>
</dbReference>
<name>A0AA38HG55_9TREE</name>
<dbReference type="GO" id="GO:0016020">
    <property type="term" value="C:membrane"/>
    <property type="evidence" value="ECO:0007669"/>
    <property type="project" value="UniProtKB-SubCell"/>
</dbReference>
<evidence type="ECO:0000256" key="4">
    <source>
        <dbReference type="ARBA" id="ARBA00023136"/>
    </source>
</evidence>
<feature type="transmembrane region" description="Helical" evidence="5">
    <location>
        <begin position="45"/>
        <end position="63"/>
    </location>
</feature>
<comment type="caution">
    <text evidence="7">The sequence shown here is derived from an EMBL/GenBank/DDBJ whole genome shotgun (WGS) entry which is preliminary data.</text>
</comment>
<reference evidence="7" key="1">
    <citation type="journal article" date="2022" name="G3 (Bethesda)">
        <title>High quality genome of the basidiomycete yeast Dioszegia hungarica PDD-24b-2 isolated from cloud water.</title>
        <authorList>
            <person name="Jarrige D."/>
            <person name="Haridas S."/>
            <person name="Bleykasten-Grosshans C."/>
            <person name="Joly M."/>
            <person name="Nadalig T."/>
            <person name="Sancelme M."/>
            <person name="Vuilleumier S."/>
            <person name="Grigoriev I.V."/>
            <person name="Amato P."/>
            <person name="Bringel F."/>
        </authorList>
    </citation>
    <scope>NUCLEOTIDE SEQUENCE</scope>
    <source>
        <strain evidence="7">PDD-24b-2</strain>
    </source>
</reference>
<feature type="transmembrane region" description="Helical" evidence="5">
    <location>
        <begin position="334"/>
        <end position="354"/>
    </location>
</feature>
<dbReference type="EMBL" id="JAKWFO010000003">
    <property type="protein sequence ID" value="KAI9638651.1"/>
    <property type="molecule type" value="Genomic_DNA"/>
</dbReference>
<feature type="transmembrane region" description="Helical" evidence="5">
    <location>
        <begin position="280"/>
        <end position="302"/>
    </location>
</feature>
<feature type="transmembrane region" description="Helical" evidence="5">
    <location>
        <begin position="217"/>
        <end position="237"/>
    </location>
</feature>
<organism evidence="7 8">
    <name type="scientific">Dioszegia hungarica</name>
    <dbReference type="NCBI Taxonomy" id="4972"/>
    <lineage>
        <taxon>Eukaryota</taxon>
        <taxon>Fungi</taxon>
        <taxon>Dikarya</taxon>
        <taxon>Basidiomycota</taxon>
        <taxon>Agaricomycotina</taxon>
        <taxon>Tremellomycetes</taxon>
        <taxon>Tremellales</taxon>
        <taxon>Bulleribasidiaceae</taxon>
        <taxon>Dioszegia</taxon>
    </lineage>
</organism>
<keyword evidence="4 5" id="KW-0472">Membrane</keyword>
<gene>
    <name evidence="7" type="ORF">MKK02DRAFT_43052</name>
</gene>
<evidence type="ECO:0000259" key="6">
    <source>
        <dbReference type="Pfam" id="PF00892"/>
    </source>
</evidence>
<evidence type="ECO:0000256" key="3">
    <source>
        <dbReference type="ARBA" id="ARBA00022989"/>
    </source>
</evidence>
<protein>
    <recommendedName>
        <fullName evidence="6">EamA domain-containing protein</fullName>
    </recommendedName>
</protein>
<evidence type="ECO:0000256" key="5">
    <source>
        <dbReference type="SAM" id="Phobius"/>
    </source>
</evidence>
<feature type="transmembrane region" description="Helical" evidence="5">
    <location>
        <begin position="184"/>
        <end position="202"/>
    </location>
</feature>
<dbReference type="Proteomes" id="UP001164286">
    <property type="component" value="Unassembled WGS sequence"/>
</dbReference>
<feature type="transmembrane region" description="Helical" evidence="5">
    <location>
        <begin position="249"/>
        <end position="274"/>
    </location>
</feature>
<sequence>MLSTILSGRYGGCILIVWSSFFFVGMDTIAQNLIREVGMSSEQVILMRMMLTFPPILASAYFFRPEILWQLNIFPSSFDSIFARNTKLPLHADVDDTAGPTEERPLLSAATTARHDYHHDHVRARVIWAKSLLATAAAVMGYSAFGYAALSDIIAIFNTRVFPAAILCWLLLGEGITWKTGLAALVSTGSVLVIVQPSFIFGDTETQDDAHSPDGRYLGYALAIITTFTQALDLTVMRKLGKGVQVGSCLLSYAITASFFCFFYVCAAGIQLVGLTSPLVWLKLVTLSSVSFGSQCCCLMALQRETAARVSILSYSQIVFAVIAQIIFQGESPSLVKISALVAIMVAGVGSIVFEKPRPQSEADLKVDQTEV</sequence>
<dbReference type="InterPro" id="IPR000620">
    <property type="entry name" value="EamA_dom"/>
</dbReference>
<dbReference type="InterPro" id="IPR037185">
    <property type="entry name" value="EmrE-like"/>
</dbReference>
<evidence type="ECO:0000256" key="2">
    <source>
        <dbReference type="ARBA" id="ARBA00022692"/>
    </source>
</evidence>
<keyword evidence="2 5" id="KW-0812">Transmembrane</keyword>
<dbReference type="SUPFAM" id="SSF103481">
    <property type="entry name" value="Multidrug resistance efflux transporter EmrE"/>
    <property type="match status" value="2"/>
</dbReference>
<comment type="subcellular location">
    <subcellularLocation>
        <location evidence="1">Membrane</location>
        <topology evidence="1">Multi-pass membrane protein</topology>
    </subcellularLocation>
</comment>
<feature type="transmembrane region" description="Helical" evidence="5">
    <location>
        <begin position="309"/>
        <end position="328"/>
    </location>
</feature>
<keyword evidence="3 5" id="KW-1133">Transmembrane helix</keyword>
<evidence type="ECO:0000313" key="8">
    <source>
        <dbReference type="Proteomes" id="UP001164286"/>
    </source>
</evidence>
<dbReference type="GeneID" id="77731463"/>
<dbReference type="Pfam" id="PF00892">
    <property type="entry name" value="EamA"/>
    <property type="match status" value="1"/>
</dbReference>
<feature type="transmembrane region" description="Helical" evidence="5">
    <location>
        <begin position="153"/>
        <end position="172"/>
    </location>
</feature>
<accession>A0AA38HG55</accession>
<proteinExistence type="predicted"/>
<evidence type="ECO:0000313" key="7">
    <source>
        <dbReference type="EMBL" id="KAI9638651.1"/>
    </source>
</evidence>
<feature type="domain" description="EamA" evidence="6">
    <location>
        <begin position="218"/>
        <end position="347"/>
    </location>
</feature>
<dbReference type="RefSeq" id="XP_052948428.1">
    <property type="nucleotide sequence ID" value="XM_053092258.1"/>
</dbReference>
<dbReference type="AlphaFoldDB" id="A0AA38HG55"/>
<evidence type="ECO:0000256" key="1">
    <source>
        <dbReference type="ARBA" id="ARBA00004141"/>
    </source>
</evidence>
<feature type="transmembrane region" description="Helical" evidence="5">
    <location>
        <begin position="12"/>
        <end position="33"/>
    </location>
</feature>
<dbReference type="PANTHER" id="PTHR22911">
    <property type="entry name" value="ACYL-MALONYL CONDENSING ENZYME-RELATED"/>
    <property type="match status" value="1"/>
</dbReference>